<proteinExistence type="predicted"/>
<protein>
    <recommendedName>
        <fullName evidence="1">Pepco domain-containing protein</fullName>
    </recommendedName>
</protein>
<organism evidence="2">
    <name type="scientific">Symploca sp. SIO1C4</name>
    <dbReference type="NCBI Taxonomy" id="2607765"/>
    <lineage>
        <taxon>Bacteria</taxon>
        <taxon>Bacillati</taxon>
        <taxon>Cyanobacteriota</taxon>
        <taxon>Cyanophyceae</taxon>
        <taxon>Coleofasciculales</taxon>
        <taxon>Coleofasciculaceae</taxon>
        <taxon>Symploca</taxon>
    </lineage>
</organism>
<gene>
    <name evidence="2" type="ORF">F6J89_14615</name>
</gene>
<dbReference type="EMBL" id="JAAHFQ010000266">
    <property type="protein sequence ID" value="NER28826.1"/>
    <property type="molecule type" value="Genomic_DNA"/>
</dbReference>
<feature type="domain" description="Pepco" evidence="1">
    <location>
        <begin position="6"/>
        <end position="105"/>
    </location>
</feature>
<sequence>MSEEIIWVVTEENSQISGTQRGYREVTKQRGVKIPLQILEQRMSHFLKSVSKLFYQAEQQAGVKSGMQLDEIELSVEISGEGEIKLMGSGVNTGGKGAIKLKFKRKDNR</sequence>
<dbReference type="Pfam" id="PF24393">
    <property type="entry name" value="Pepco"/>
    <property type="match status" value="1"/>
</dbReference>
<evidence type="ECO:0000259" key="1">
    <source>
        <dbReference type="Pfam" id="PF24393"/>
    </source>
</evidence>
<evidence type="ECO:0000313" key="2">
    <source>
        <dbReference type="EMBL" id="NER28826.1"/>
    </source>
</evidence>
<accession>A0A6B3N544</accession>
<dbReference type="AlphaFoldDB" id="A0A6B3N544"/>
<dbReference type="InterPro" id="IPR056947">
    <property type="entry name" value="Pepco_dom"/>
</dbReference>
<name>A0A6B3N544_9CYAN</name>
<reference evidence="2" key="1">
    <citation type="submission" date="2019-11" db="EMBL/GenBank/DDBJ databases">
        <title>Genomic insights into an expanded diversity of filamentous marine cyanobacteria reveals the extraordinary biosynthetic potential of Moorea and Okeania.</title>
        <authorList>
            <person name="Ferreira Leao T."/>
            <person name="Wang M."/>
            <person name="Moss N."/>
            <person name="Da Silva R."/>
            <person name="Sanders J."/>
            <person name="Nurk S."/>
            <person name="Gurevich A."/>
            <person name="Humphrey G."/>
            <person name="Reher R."/>
            <person name="Zhu Q."/>
            <person name="Belda-Ferre P."/>
            <person name="Glukhov E."/>
            <person name="Rex R."/>
            <person name="Dorrestein P.C."/>
            <person name="Knight R."/>
            <person name="Pevzner P."/>
            <person name="Gerwick W.H."/>
            <person name="Gerwick L."/>
        </authorList>
    </citation>
    <scope>NUCLEOTIDE SEQUENCE</scope>
    <source>
        <strain evidence="2">SIO1C4</strain>
    </source>
</reference>
<comment type="caution">
    <text evidence="2">The sequence shown here is derived from an EMBL/GenBank/DDBJ whole genome shotgun (WGS) entry which is preliminary data.</text>
</comment>